<feature type="compositionally biased region" description="Low complexity" evidence="7">
    <location>
        <begin position="7"/>
        <end position="22"/>
    </location>
</feature>
<keyword evidence="4 8" id="KW-1133">Transmembrane helix</keyword>
<dbReference type="PANTHER" id="PTHR32309">
    <property type="entry name" value="TYROSINE-PROTEIN KINASE"/>
    <property type="match status" value="1"/>
</dbReference>
<keyword evidence="5 8" id="KW-0472">Membrane</keyword>
<dbReference type="Pfam" id="PF02706">
    <property type="entry name" value="Wzz"/>
    <property type="match status" value="1"/>
</dbReference>
<feature type="coiled-coil region" evidence="6">
    <location>
        <begin position="335"/>
        <end position="384"/>
    </location>
</feature>
<evidence type="ECO:0000256" key="7">
    <source>
        <dbReference type="SAM" id="MobiDB-lite"/>
    </source>
</evidence>
<sequence>MEGLPMSASTLPPASASRPRPVAAPLSPADIGLLDYWNALYRQRWLIVGITAAVVLLALLVMLLMTPKYRATSVLQIERESLNVANVANLMPVESPQDRDFYQTQYELLGSRSLARQVIREAKLTQAPAFKPLVDEALEKLQDNGDGRAPTPQARAAAAENALVGPVLDALTIEPVRDSRLVRINFDSPDRVLATRVANTYAKMFIASTQERRLQASSFAARYLSERLAQLRDKVEESEKNAVDYSSQEQIVSMGEDKPSLPTQNMSELNVRLAAAQDARIKAEAAWRQAGIGDGMGLPQVVSNPLIQSLRTEQAKLTADYQQKLATFQPGYPEMQRLQNQIAETKRQIADEIANIRGALKNDYEAARQQETLLADRIAALKNDELDLQTRSIRYTMLRREADTNRQLYDALLQRYKEIGVVGNVGTNNISIVDRADVPGKPSSPKKLLGLALAFVFGLFLALAVALVRYFIREAEAAAAASA</sequence>
<dbReference type="Pfam" id="PF13807">
    <property type="entry name" value="GNVR"/>
    <property type="match status" value="1"/>
</dbReference>
<dbReference type="EMBL" id="CP126172">
    <property type="protein sequence ID" value="WOS42938.1"/>
    <property type="molecule type" value="Genomic_DNA"/>
</dbReference>
<keyword evidence="3 8" id="KW-0812">Transmembrane</keyword>
<evidence type="ECO:0000256" key="1">
    <source>
        <dbReference type="ARBA" id="ARBA00004651"/>
    </source>
</evidence>
<protein>
    <submittedName>
        <fullName evidence="11">GumC family protein</fullName>
    </submittedName>
</protein>
<evidence type="ECO:0000313" key="12">
    <source>
        <dbReference type="Proteomes" id="UP001302020"/>
    </source>
</evidence>
<evidence type="ECO:0000256" key="8">
    <source>
        <dbReference type="SAM" id="Phobius"/>
    </source>
</evidence>
<evidence type="ECO:0000313" key="11">
    <source>
        <dbReference type="EMBL" id="WOS42938.1"/>
    </source>
</evidence>
<organism evidence="11 12">
    <name type="scientific">Xanthomonas rydalmerensis</name>
    <dbReference type="NCBI Taxonomy" id="3046274"/>
    <lineage>
        <taxon>Bacteria</taxon>
        <taxon>Pseudomonadati</taxon>
        <taxon>Pseudomonadota</taxon>
        <taxon>Gammaproteobacteria</taxon>
        <taxon>Lysobacterales</taxon>
        <taxon>Lysobacteraceae</taxon>
        <taxon>Xanthomonas</taxon>
    </lineage>
</organism>
<feature type="domain" description="Tyrosine-protein kinase G-rich" evidence="10">
    <location>
        <begin position="397"/>
        <end position="470"/>
    </location>
</feature>
<feature type="coiled-coil region" evidence="6">
    <location>
        <begin position="221"/>
        <end position="286"/>
    </location>
</feature>
<feature type="region of interest" description="Disordered" evidence="7">
    <location>
        <begin position="1"/>
        <end position="22"/>
    </location>
</feature>
<evidence type="ECO:0000256" key="3">
    <source>
        <dbReference type="ARBA" id="ARBA00022692"/>
    </source>
</evidence>
<feature type="transmembrane region" description="Helical" evidence="8">
    <location>
        <begin position="45"/>
        <end position="65"/>
    </location>
</feature>
<evidence type="ECO:0000259" key="9">
    <source>
        <dbReference type="Pfam" id="PF02706"/>
    </source>
</evidence>
<evidence type="ECO:0000256" key="6">
    <source>
        <dbReference type="SAM" id="Coils"/>
    </source>
</evidence>
<feature type="domain" description="Polysaccharide chain length determinant N-terminal" evidence="9">
    <location>
        <begin position="30"/>
        <end position="121"/>
    </location>
</feature>
<feature type="transmembrane region" description="Helical" evidence="8">
    <location>
        <begin position="448"/>
        <end position="472"/>
    </location>
</feature>
<dbReference type="InterPro" id="IPR050445">
    <property type="entry name" value="Bact_polysacc_biosynth/exp"/>
</dbReference>
<name>A0ABZ0JSY1_9XANT</name>
<comment type="subcellular location">
    <subcellularLocation>
        <location evidence="1">Cell membrane</location>
        <topology evidence="1">Multi-pass membrane protein</topology>
    </subcellularLocation>
</comment>
<dbReference type="PANTHER" id="PTHR32309:SF13">
    <property type="entry name" value="FERRIC ENTEROBACTIN TRANSPORT PROTEIN FEPE"/>
    <property type="match status" value="1"/>
</dbReference>
<evidence type="ECO:0000256" key="5">
    <source>
        <dbReference type="ARBA" id="ARBA00023136"/>
    </source>
</evidence>
<accession>A0ABZ0JSY1</accession>
<dbReference type="Proteomes" id="UP001302020">
    <property type="component" value="Chromosome"/>
</dbReference>
<evidence type="ECO:0000256" key="2">
    <source>
        <dbReference type="ARBA" id="ARBA00022475"/>
    </source>
</evidence>
<evidence type="ECO:0000256" key="4">
    <source>
        <dbReference type="ARBA" id="ARBA00022989"/>
    </source>
</evidence>
<proteinExistence type="predicted"/>
<reference evidence="11 12" key="1">
    <citation type="submission" date="2023-05" db="EMBL/GenBank/DDBJ databases">
        <title>Xanthomonas rydalmerenesis sp. nov., a novel Xanthomonas species isolated from Fragaria x ananassa.</title>
        <authorList>
            <person name="McKnight D.J.E."/>
            <person name="Wong-Bajracharya J."/>
            <person name="Okoh E.B."/>
            <person name="Snijders F."/>
            <person name="Lidbetter F."/>
            <person name="Webster J."/>
            <person name="Djordjevic S.P."/>
            <person name="Bogema D.R."/>
            <person name="Chapman T.A."/>
        </authorList>
    </citation>
    <scope>NUCLEOTIDE SEQUENCE [LARGE SCALE GENOMIC DNA]</scope>
    <source>
        <strain evidence="11 12">DAR34883</strain>
    </source>
</reference>
<dbReference type="InterPro" id="IPR032807">
    <property type="entry name" value="GNVR"/>
</dbReference>
<keyword evidence="12" id="KW-1185">Reference proteome</keyword>
<evidence type="ECO:0000259" key="10">
    <source>
        <dbReference type="Pfam" id="PF13807"/>
    </source>
</evidence>
<gene>
    <name evidence="11" type="ORF">QN243_08160</name>
</gene>
<keyword evidence="6" id="KW-0175">Coiled coil</keyword>
<dbReference type="InterPro" id="IPR003856">
    <property type="entry name" value="LPS_length_determ_N"/>
</dbReference>
<dbReference type="RefSeq" id="WP_317845330.1">
    <property type="nucleotide sequence ID" value="NZ_CP126170.1"/>
</dbReference>
<keyword evidence="2" id="KW-1003">Cell membrane</keyword>